<evidence type="ECO:0008006" key="2">
    <source>
        <dbReference type="Google" id="ProtNLM"/>
    </source>
</evidence>
<proteinExistence type="predicted"/>
<dbReference type="AlphaFoldDB" id="X1FZP5"/>
<dbReference type="InterPro" id="IPR006429">
    <property type="entry name" value="Phage_lambda_portal"/>
</dbReference>
<dbReference type="GO" id="GO:0005198">
    <property type="term" value="F:structural molecule activity"/>
    <property type="evidence" value="ECO:0007669"/>
    <property type="project" value="InterPro"/>
</dbReference>
<dbReference type="GO" id="GO:0019068">
    <property type="term" value="P:virion assembly"/>
    <property type="evidence" value="ECO:0007669"/>
    <property type="project" value="InterPro"/>
</dbReference>
<name>X1FZP5_9ZZZZ</name>
<feature type="non-terminal residue" evidence="1">
    <location>
        <position position="231"/>
    </location>
</feature>
<protein>
    <recommendedName>
        <fullName evidence="2">Phage portal protein</fullName>
    </recommendedName>
</protein>
<gene>
    <name evidence="1" type="ORF">S03H2_15638</name>
</gene>
<sequence length="231" mass="25537">MIRISTQNAETAKIEMPKASPLGAVIDRALTPFFPGWAERRGRARLRMLADGVRRDFLSTYAAAEKTRLLKDWPSKTKSADEAILPDSATLNARARQAVRDDWSARSAVDGFKRHVVGTGISACSAATDPVTGEDLAEYNEAADWLWYRWNRSARLVDVEGRKNLLGFQRLVAQELMAVGEALVVLAYQPRDAEVGLVLQAVEPEQLDSCLTEYQGREVRGGVEIDGYGRA</sequence>
<dbReference type="EMBL" id="BARU01007961">
    <property type="protein sequence ID" value="GAH34824.1"/>
    <property type="molecule type" value="Genomic_DNA"/>
</dbReference>
<reference evidence="1" key="1">
    <citation type="journal article" date="2014" name="Front. Microbiol.">
        <title>High frequency of phylogenetically diverse reductive dehalogenase-homologous genes in deep subseafloor sedimentary metagenomes.</title>
        <authorList>
            <person name="Kawai M."/>
            <person name="Futagami T."/>
            <person name="Toyoda A."/>
            <person name="Takaki Y."/>
            <person name="Nishi S."/>
            <person name="Hori S."/>
            <person name="Arai W."/>
            <person name="Tsubouchi T."/>
            <person name="Morono Y."/>
            <person name="Uchiyama I."/>
            <person name="Ito T."/>
            <person name="Fujiyama A."/>
            <person name="Inagaki F."/>
            <person name="Takami H."/>
        </authorList>
    </citation>
    <scope>NUCLEOTIDE SEQUENCE</scope>
    <source>
        <strain evidence="1">Expedition CK06-06</strain>
    </source>
</reference>
<organism evidence="1">
    <name type="scientific">marine sediment metagenome</name>
    <dbReference type="NCBI Taxonomy" id="412755"/>
    <lineage>
        <taxon>unclassified sequences</taxon>
        <taxon>metagenomes</taxon>
        <taxon>ecological metagenomes</taxon>
    </lineage>
</organism>
<accession>X1FZP5</accession>
<dbReference type="Pfam" id="PF05136">
    <property type="entry name" value="Phage_portal_2"/>
    <property type="match status" value="1"/>
</dbReference>
<evidence type="ECO:0000313" key="1">
    <source>
        <dbReference type="EMBL" id="GAH34824.1"/>
    </source>
</evidence>
<comment type="caution">
    <text evidence="1">The sequence shown here is derived from an EMBL/GenBank/DDBJ whole genome shotgun (WGS) entry which is preliminary data.</text>
</comment>